<evidence type="ECO:0000259" key="4">
    <source>
        <dbReference type="PROSITE" id="PS01124"/>
    </source>
</evidence>
<dbReference type="Pfam" id="PF12625">
    <property type="entry name" value="Arabinose_bd"/>
    <property type="match status" value="1"/>
</dbReference>
<dbReference type="Pfam" id="PF12833">
    <property type="entry name" value="HTH_18"/>
    <property type="match status" value="1"/>
</dbReference>
<evidence type="ECO:0000256" key="2">
    <source>
        <dbReference type="ARBA" id="ARBA00023125"/>
    </source>
</evidence>
<dbReference type="PANTHER" id="PTHR47894">
    <property type="entry name" value="HTH-TYPE TRANSCRIPTIONAL REGULATOR GADX"/>
    <property type="match status" value="1"/>
</dbReference>
<dbReference type="GO" id="GO:0000976">
    <property type="term" value="F:transcription cis-regulatory region binding"/>
    <property type="evidence" value="ECO:0007669"/>
    <property type="project" value="TreeGrafter"/>
</dbReference>
<dbReference type="Proteomes" id="UP000236721">
    <property type="component" value="Unassembled WGS sequence"/>
</dbReference>
<name>A0A1H5Y4A8_9VIBR</name>
<dbReference type="InterPro" id="IPR018060">
    <property type="entry name" value="HTH_AraC"/>
</dbReference>
<reference evidence="6" key="1">
    <citation type="submission" date="2016-10" db="EMBL/GenBank/DDBJ databases">
        <authorList>
            <person name="Varghese N."/>
            <person name="Submissions S."/>
        </authorList>
    </citation>
    <scope>NUCLEOTIDE SEQUENCE [LARGE SCALE GENOMIC DNA]</scope>
    <source>
        <strain evidence="6">CGMCC 1.7062</strain>
    </source>
</reference>
<dbReference type="PROSITE" id="PS01124">
    <property type="entry name" value="HTH_ARAC_FAMILY_2"/>
    <property type="match status" value="1"/>
</dbReference>
<dbReference type="SMART" id="SM00342">
    <property type="entry name" value="HTH_ARAC"/>
    <property type="match status" value="1"/>
</dbReference>
<keyword evidence="3" id="KW-0804">Transcription</keyword>
<dbReference type="GO" id="GO:0005829">
    <property type="term" value="C:cytosol"/>
    <property type="evidence" value="ECO:0007669"/>
    <property type="project" value="TreeGrafter"/>
</dbReference>
<protein>
    <submittedName>
        <fullName evidence="5">AraC-type DNA-binding protein</fullName>
    </submittedName>
</protein>
<keyword evidence="2 5" id="KW-0238">DNA-binding</keyword>
<accession>A0A1H5Y4A8</accession>
<dbReference type="SUPFAM" id="SSF46689">
    <property type="entry name" value="Homeodomain-like"/>
    <property type="match status" value="1"/>
</dbReference>
<dbReference type="GO" id="GO:0003700">
    <property type="term" value="F:DNA-binding transcription factor activity"/>
    <property type="evidence" value="ECO:0007669"/>
    <property type="project" value="InterPro"/>
</dbReference>
<organism evidence="5 6">
    <name type="scientific">Vibrio hangzhouensis</name>
    <dbReference type="NCBI Taxonomy" id="462991"/>
    <lineage>
        <taxon>Bacteria</taxon>
        <taxon>Pseudomonadati</taxon>
        <taxon>Pseudomonadota</taxon>
        <taxon>Gammaproteobacteria</taxon>
        <taxon>Vibrionales</taxon>
        <taxon>Vibrionaceae</taxon>
        <taxon>Vibrio</taxon>
    </lineage>
</organism>
<keyword evidence="6" id="KW-1185">Reference proteome</keyword>
<dbReference type="PANTHER" id="PTHR47894:SF1">
    <property type="entry name" value="HTH-TYPE TRANSCRIPTIONAL REGULATOR VQSM"/>
    <property type="match status" value="1"/>
</dbReference>
<dbReference type="InterPro" id="IPR032687">
    <property type="entry name" value="AraC-type_N"/>
</dbReference>
<sequence>MADTDISNTISTAAAWDLIHAYQQLRDKGIVSDNELADIEHFSPATISRIPEKTLVKIWQQLVRAHPSPEIGLIIGTTITSEAKGVLASWVSQSEDLREALSIFREHIALMNPSENWKVEDIGQSVVLTLTIVSRERYPVAAIERSMSALVSWARMLTSHPIPIERATFCHSPPEYIDKYYEIFGHHLSFEAQQCQLVFASDLLNLKVVSSNHYLREVMAKTARLQLEAMSSTRSLHSQVAAIITNSLHDGQLPNIEAVAKQLHISRQTLYRKLDKEQTTFQIIVDDTRKQLATEQLSQAVPPTITELSYNLGFKETSSLYKAFRRWFGMTPKAFLIQRHSK</sequence>
<dbReference type="AlphaFoldDB" id="A0A1H5Y4A8"/>
<dbReference type="EMBL" id="FNVG01000008">
    <property type="protein sequence ID" value="SEG18440.1"/>
    <property type="molecule type" value="Genomic_DNA"/>
</dbReference>
<proteinExistence type="predicted"/>
<dbReference type="OrthoDB" id="6396588at2"/>
<evidence type="ECO:0000256" key="3">
    <source>
        <dbReference type="ARBA" id="ARBA00023163"/>
    </source>
</evidence>
<dbReference type="RefSeq" id="WP_103880244.1">
    <property type="nucleotide sequence ID" value="NZ_FNVG01000008.1"/>
</dbReference>
<feature type="domain" description="HTH araC/xylS-type" evidence="4">
    <location>
        <begin position="238"/>
        <end position="338"/>
    </location>
</feature>
<evidence type="ECO:0000313" key="5">
    <source>
        <dbReference type="EMBL" id="SEG18440.1"/>
    </source>
</evidence>
<evidence type="ECO:0000256" key="1">
    <source>
        <dbReference type="ARBA" id="ARBA00023015"/>
    </source>
</evidence>
<dbReference type="InterPro" id="IPR009057">
    <property type="entry name" value="Homeodomain-like_sf"/>
</dbReference>
<keyword evidence="1" id="KW-0805">Transcription regulation</keyword>
<evidence type="ECO:0000313" key="6">
    <source>
        <dbReference type="Proteomes" id="UP000236721"/>
    </source>
</evidence>
<dbReference type="Gene3D" id="1.10.10.60">
    <property type="entry name" value="Homeodomain-like"/>
    <property type="match status" value="1"/>
</dbReference>
<gene>
    <name evidence="5" type="ORF">SAMN04488244_108110</name>
</gene>